<evidence type="ECO:0000313" key="4">
    <source>
        <dbReference type="Proteomes" id="UP000267250"/>
    </source>
</evidence>
<dbReference type="RefSeq" id="WP_127015947.1">
    <property type="nucleotide sequence ID" value="NZ_CP016379.1"/>
</dbReference>
<feature type="transmembrane region" description="Helical" evidence="1">
    <location>
        <begin position="46"/>
        <end position="63"/>
    </location>
</feature>
<keyword evidence="4" id="KW-1185">Reference proteome</keyword>
<sequence>MINLIQTISAWAIPVIVVLIPCYGFIKGVKVYDTFVEGAKDGFKTVVNIIPYLVAMMVTINILRASGTLELLIYGVEPILKYFNIPKEIFPLVILRPLSGSGSMAFVNSIFQTHGPDSLLGKMASTIIGSSETTFYVVAVYFGAVGIKDSRYAIPIGLIADVAGFLAGVFICNLVFKSY</sequence>
<accession>A0A3S9SWH6</accession>
<keyword evidence="1" id="KW-1133">Transmembrane helix</keyword>
<name>A0A3S9SWH6_9FIRM</name>
<feature type="transmembrane region" description="Helical" evidence="1">
    <location>
        <begin position="123"/>
        <end position="144"/>
    </location>
</feature>
<dbReference type="AlphaFoldDB" id="A0A3S9SWH6"/>
<evidence type="ECO:0000313" key="3">
    <source>
        <dbReference type="EMBL" id="AZR72618.1"/>
    </source>
</evidence>
<protein>
    <submittedName>
        <fullName evidence="3">Spore maturation protein</fullName>
    </submittedName>
</protein>
<dbReference type="PANTHER" id="PTHR35793:SF2">
    <property type="entry name" value="INNER MEMBRANE PROTEIN YJIG"/>
    <property type="match status" value="1"/>
</dbReference>
<dbReference type="GO" id="GO:0005886">
    <property type="term" value="C:plasma membrane"/>
    <property type="evidence" value="ECO:0007669"/>
    <property type="project" value="TreeGrafter"/>
</dbReference>
<organism evidence="3 4">
    <name type="scientific">Anoxybacter fermentans</name>
    <dbReference type="NCBI Taxonomy" id="1323375"/>
    <lineage>
        <taxon>Bacteria</taxon>
        <taxon>Bacillati</taxon>
        <taxon>Bacillota</taxon>
        <taxon>Clostridia</taxon>
        <taxon>Halanaerobiales</taxon>
        <taxon>Anoxybacter</taxon>
    </lineage>
</organism>
<dbReference type="InterPro" id="IPR011642">
    <property type="entry name" value="Gate_dom"/>
</dbReference>
<feature type="domain" description="Nucleoside transporter/FeoB GTPase Gate" evidence="2">
    <location>
        <begin position="46"/>
        <end position="148"/>
    </location>
</feature>
<reference evidence="3 4" key="1">
    <citation type="submission" date="2016-07" db="EMBL/GenBank/DDBJ databases">
        <title>Genome and transcriptome analysis of iron-reducing fermentative bacteria Anoxybacter fermentans.</title>
        <authorList>
            <person name="Zeng X."/>
            <person name="Shao Z."/>
        </authorList>
    </citation>
    <scope>NUCLEOTIDE SEQUENCE [LARGE SCALE GENOMIC DNA]</scope>
    <source>
        <strain evidence="3 4">DY22613</strain>
    </source>
</reference>
<dbReference type="KEGG" id="aft:BBF96_03975"/>
<dbReference type="OrthoDB" id="9805623at2"/>
<dbReference type="EMBL" id="CP016379">
    <property type="protein sequence ID" value="AZR72618.1"/>
    <property type="molecule type" value="Genomic_DNA"/>
</dbReference>
<dbReference type="Proteomes" id="UP000267250">
    <property type="component" value="Chromosome"/>
</dbReference>
<feature type="transmembrane region" description="Helical" evidence="1">
    <location>
        <begin position="7"/>
        <end position="26"/>
    </location>
</feature>
<proteinExistence type="predicted"/>
<dbReference type="Pfam" id="PF07670">
    <property type="entry name" value="Gate"/>
    <property type="match status" value="1"/>
</dbReference>
<keyword evidence="1" id="KW-0472">Membrane</keyword>
<evidence type="ECO:0000259" key="2">
    <source>
        <dbReference type="Pfam" id="PF07670"/>
    </source>
</evidence>
<gene>
    <name evidence="3" type="ORF">BBF96_03975</name>
</gene>
<keyword evidence="1" id="KW-0812">Transmembrane</keyword>
<evidence type="ECO:0000256" key="1">
    <source>
        <dbReference type="SAM" id="Phobius"/>
    </source>
</evidence>
<feature type="transmembrane region" description="Helical" evidence="1">
    <location>
        <begin position="156"/>
        <end position="176"/>
    </location>
</feature>
<dbReference type="InterPro" id="IPR052549">
    <property type="entry name" value="SpmB"/>
</dbReference>
<dbReference type="PANTHER" id="PTHR35793">
    <property type="entry name" value="INNER MEMBRANE PROTEIN YJIG"/>
    <property type="match status" value="1"/>
</dbReference>